<feature type="chain" id="PRO_5014111349" description="LPXTG cell wall anchor domain-containing protein" evidence="3">
    <location>
        <begin position="34"/>
        <end position="736"/>
    </location>
</feature>
<feature type="transmembrane region" description="Helical" evidence="2">
    <location>
        <begin position="711"/>
        <end position="731"/>
    </location>
</feature>
<keyword evidence="2" id="KW-0472">Membrane</keyword>
<dbReference type="Gene3D" id="3.20.20.140">
    <property type="entry name" value="Metal-dependent hydrolases"/>
    <property type="match status" value="1"/>
</dbReference>
<feature type="compositionally biased region" description="Polar residues" evidence="1">
    <location>
        <begin position="699"/>
        <end position="708"/>
    </location>
</feature>
<feature type="signal peptide" evidence="3">
    <location>
        <begin position="1"/>
        <end position="33"/>
    </location>
</feature>
<comment type="caution">
    <text evidence="4">The sequence shown here is derived from an EMBL/GenBank/DDBJ whole genome shotgun (WGS) entry which is preliminary data.</text>
</comment>
<dbReference type="RefSeq" id="WP_070485953.1">
    <property type="nucleotide sequence ID" value="NZ_CAJHKM010000003.1"/>
</dbReference>
<evidence type="ECO:0000256" key="3">
    <source>
        <dbReference type="SAM" id="SignalP"/>
    </source>
</evidence>
<feature type="region of interest" description="Disordered" evidence="1">
    <location>
        <begin position="534"/>
        <end position="563"/>
    </location>
</feature>
<feature type="compositionally biased region" description="Polar residues" evidence="1">
    <location>
        <begin position="664"/>
        <end position="689"/>
    </location>
</feature>
<evidence type="ECO:0000313" key="5">
    <source>
        <dbReference type="Proteomes" id="UP000234239"/>
    </source>
</evidence>
<organism evidence="4 5">
    <name type="scientific">Aerococcus sanguinicola</name>
    <dbReference type="NCBI Taxonomy" id="119206"/>
    <lineage>
        <taxon>Bacteria</taxon>
        <taxon>Bacillati</taxon>
        <taxon>Bacillota</taxon>
        <taxon>Bacilli</taxon>
        <taxon>Lactobacillales</taxon>
        <taxon>Aerococcaceae</taxon>
        <taxon>Aerococcus</taxon>
    </lineage>
</organism>
<evidence type="ECO:0008006" key="6">
    <source>
        <dbReference type="Google" id="ProtNLM"/>
    </source>
</evidence>
<dbReference type="NCBIfam" id="TIGR01167">
    <property type="entry name" value="LPXTG_anchor"/>
    <property type="match status" value="1"/>
</dbReference>
<dbReference type="Proteomes" id="UP000234239">
    <property type="component" value="Unassembled WGS sequence"/>
</dbReference>
<protein>
    <recommendedName>
        <fullName evidence="6">LPXTG cell wall anchor domain-containing protein</fullName>
    </recommendedName>
</protein>
<dbReference type="AlphaFoldDB" id="A0A2I1MSG6"/>
<proteinExistence type="predicted"/>
<feature type="compositionally biased region" description="Polar residues" evidence="1">
    <location>
        <begin position="38"/>
        <end position="69"/>
    </location>
</feature>
<evidence type="ECO:0000256" key="2">
    <source>
        <dbReference type="SAM" id="Phobius"/>
    </source>
</evidence>
<keyword evidence="2" id="KW-0812">Transmembrane</keyword>
<dbReference type="InterPro" id="IPR016195">
    <property type="entry name" value="Pol/histidinol_Pase-like"/>
</dbReference>
<evidence type="ECO:0000313" key="4">
    <source>
        <dbReference type="EMBL" id="PKZ23079.1"/>
    </source>
</evidence>
<name>A0A2I1MSG6_9LACT</name>
<dbReference type="EMBL" id="PKGY01000001">
    <property type="protein sequence ID" value="PKZ23079.1"/>
    <property type="molecule type" value="Genomic_DNA"/>
</dbReference>
<feature type="region of interest" description="Disordered" evidence="1">
    <location>
        <begin position="38"/>
        <end position="83"/>
    </location>
</feature>
<keyword evidence="2" id="KW-1133">Transmembrane helix</keyword>
<gene>
    <name evidence="4" type="ORF">CYJ28_00555</name>
</gene>
<evidence type="ECO:0000256" key="1">
    <source>
        <dbReference type="SAM" id="MobiDB-lite"/>
    </source>
</evidence>
<accession>A0A2I1MSG6</accession>
<dbReference type="OrthoDB" id="9997at2"/>
<feature type="region of interest" description="Disordered" evidence="1">
    <location>
        <begin position="605"/>
        <end position="715"/>
    </location>
</feature>
<dbReference type="SUPFAM" id="SSF89550">
    <property type="entry name" value="PHP domain-like"/>
    <property type="match status" value="1"/>
</dbReference>
<sequence>MHTPKLFCTKSSRFLLSLMASGAIFLAANDVQAAELSANANPSESQPTSTLSSDSESTNAPVSSSQTRGQIIDDPTIPSEGRWTSGEVHVHTTSSNDANASYNEFENILNAAYREDVDQIPSGGQASLDHNSGFDYLMVADHLRKSSRNPEGQEELTPQYEVIEQQVASFNDLKSQGKYKGKIFYSGFEWDMFQLDHGTVGIIEAGTNRVPIEAIQEFEWKFAYDTPTEVFHDNEREKFGGRQNDKSDINNTFKGLHWLQENYPKSIVIANHPSRHAEGSGEVRIEHLRKMHDTAPDVFIGIEGMPGNQLGYDRGELPNGYTLGGADKMIAEVGGVWDALLAEGRHLYNFANSDFHFKVSDNRIYSSGYWPSEYSRTYTYVEGDTFEDVADGMRAGKSFSVYGDLITGLDFTVEQAGQSASMGGDLQAIKGQDAQLTIRFKEGDFNNYQPITADHQSTVSNQPHLDHIDVISGRILGPSADATQAINPTAEVIYRITRDQFGEKDAAGYYTVTLPIQVDTDRYYRLRGTNHGLNVPGETDAEGNPLPDYHLTKPQQEEGESDASYVERMAAHLNEVNDRNYSDLWFYSNPIFVWALAVTPQLQPSTPLPGQPSSEPTRKPSPSPVKTQNEVPNPVTPIPSKDRQEPFIEPIDSKAKQEVKASKESQLQLVQNLTSTSSDPSQTSVQSERQPAEPGKANKASTPQSKLPQTGATTLAGLGLSLITIGSLMSFRRKKS</sequence>
<feature type="compositionally biased region" description="Basic and acidic residues" evidence="1">
    <location>
        <begin position="640"/>
        <end position="663"/>
    </location>
</feature>
<reference evidence="4 5" key="1">
    <citation type="submission" date="2017-12" db="EMBL/GenBank/DDBJ databases">
        <title>Phylogenetic diversity of female urinary microbiome.</title>
        <authorList>
            <person name="Thomas-White K."/>
            <person name="Wolfe A.J."/>
        </authorList>
    </citation>
    <scope>NUCLEOTIDE SEQUENCE [LARGE SCALE GENOMIC DNA]</scope>
    <source>
        <strain evidence="4 5">UMB0139</strain>
    </source>
</reference>
<keyword evidence="3" id="KW-0732">Signal</keyword>